<dbReference type="EMBL" id="GG657458">
    <property type="protein sequence ID" value="OAT09625.1"/>
    <property type="molecule type" value="Genomic_DNA"/>
</dbReference>
<dbReference type="VEuPathDB" id="FungiDB:BDBG_05368"/>
<proteinExistence type="predicted"/>
<evidence type="ECO:0000313" key="1">
    <source>
        <dbReference type="EMBL" id="OAT09625.1"/>
    </source>
</evidence>
<dbReference type="Proteomes" id="UP000002038">
    <property type="component" value="Unassembled WGS sequence"/>
</dbReference>
<keyword evidence="2" id="KW-1185">Reference proteome</keyword>
<gene>
    <name evidence="1" type="ORF">BDBG_05368</name>
</gene>
<evidence type="ECO:0000313" key="2">
    <source>
        <dbReference type="Proteomes" id="UP000002038"/>
    </source>
</evidence>
<dbReference type="RefSeq" id="XP_002623859.1">
    <property type="nucleotide sequence ID" value="XM_002623813.1"/>
</dbReference>
<dbReference type="AlphaFoldDB" id="A0A179UNG6"/>
<dbReference type="KEGG" id="bgh:BDBG_05368"/>
<organism evidence="1 2">
    <name type="scientific">Blastomyces gilchristii (strain SLH14081)</name>
    <name type="common">Blastomyces dermatitidis</name>
    <dbReference type="NCBI Taxonomy" id="559298"/>
    <lineage>
        <taxon>Eukaryota</taxon>
        <taxon>Fungi</taxon>
        <taxon>Dikarya</taxon>
        <taxon>Ascomycota</taxon>
        <taxon>Pezizomycotina</taxon>
        <taxon>Eurotiomycetes</taxon>
        <taxon>Eurotiomycetidae</taxon>
        <taxon>Onygenales</taxon>
        <taxon>Ajellomycetaceae</taxon>
        <taxon>Blastomyces</taxon>
    </lineage>
</organism>
<name>A0A179UNG6_BLAGS</name>
<reference evidence="2" key="1">
    <citation type="journal article" date="2015" name="PLoS Genet.">
        <title>The dynamic genome and transcriptome of the human fungal pathogen Blastomyces and close relative Emmonsia.</title>
        <authorList>
            <person name="Munoz J.F."/>
            <person name="Gauthier G.M."/>
            <person name="Desjardins C.A."/>
            <person name="Gallo J.E."/>
            <person name="Holder J."/>
            <person name="Sullivan T.D."/>
            <person name="Marty A.J."/>
            <person name="Carmen J.C."/>
            <person name="Chen Z."/>
            <person name="Ding L."/>
            <person name="Gujja S."/>
            <person name="Magrini V."/>
            <person name="Misas E."/>
            <person name="Mitreva M."/>
            <person name="Priest M."/>
            <person name="Saif S."/>
            <person name="Whiston E.A."/>
            <person name="Young S."/>
            <person name="Zeng Q."/>
            <person name="Goldman W.E."/>
            <person name="Mardis E.R."/>
            <person name="Taylor J.W."/>
            <person name="McEwen J.G."/>
            <person name="Clay O.K."/>
            <person name="Klein B.S."/>
            <person name="Cuomo C.A."/>
        </authorList>
    </citation>
    <scope>NUCLEOTIDE SEQUENCE [LARGE SCALE GENOMIC DNA]</scope>
    <source>
        <strain evidence="2">SLH14081</strain>
    </source>
</reference>
<sequence>MEAGPCIDTLSYISPAKTGGKQHKIHLRTRKLWSTSPIMNDTRTDSFFPIVTILCRNHDDYNPWETKDLSDVAKEKRIIRWRRVSKYAEVVALLIAAAQKQAQRLPDNH</sequence>
<dbReference type="GeneID" id="8503919"/>
<accession>A0A179UNG6</accession>
<protein>
    <submittedName>
        <fullName evidence="1">Uncharacterized protein</fullName>
    </submittedName>
</protein>